<feature type="region of interest" description="Disordered" evidence="2">
    <location>
        <begin position="143"/>
        <end position="182"/>
    </location>
</feature>
<feature type="compositionally biased region" description="Low complexity" evidence="2">
    <location>
        <begin position="557"/>
        <end position="567"/>
    </location>
</feature>
<feature type="compositionally biased region" description="Basic residues" evidence="2">
    <location>
        <begin position="262"/>
        <end position="276"/>
    </location>
</feature>
<evidence type="ECO:0000313" key="5">
    <source>
        <dbReference type="Proteomes" id="UP001141552"/>
    </source>
</evidence>
<feature type="compositionally biased region" description="Low complexity" evidence="2">
    <location>
        <begin position="465"/>
        <end position="478"/>
    </location>
</feature>
<accession>A0A9Q0F5X9</accession>
<feature type="domain" description="Meiosis-specific protein ASY3-like coiled-coil" evidence="3">
    <location>
        <begin position="3"/>
        <end position="718"/>
    </location>
</feature>
<dbReference type="OrthoDB" id="751607at2759"/>
<comment type="caution">
    <text evidence="4">The sequence shown here is derived from an EMBL/GenBank/DDBJ whole genome shotgun (WGS) entry which is preliminary data.</text>
</comment>
<feature type="non-terminal residue" evidence="4">
    <location>
        <position position="1"/>
    </location>
</feature>
<protein>
    <recommendedName>
        <fullName evidence="3">Meiosis-specific protein ASY3-like coiled-coil domain-containing protein</fullName>
    </recommendedName>
</protein>
<feature type="coiled-coil region" evidence="1">
    <location>
        <begin position="839"/>
        <end position="866"/>
    </location>
</feature>
<feature type="compositionally biased region" description="Basic and acidic residues" evidence="2">
    <location>
        <begin position="379"/>
        <end position="421"/>
    </location>
</feature>
<dbReference type="Pfam" id="PF20435">
    <property type="entry name" value="ASY3-like"/>
    <property type="match status" value="2"/>
</dbReference>
<dbReference type="AlphaFoldDB" id="A0A9Q0F5X9"/>
<feature type="compositionally biased region" description="Polar residues" evidence="2">
    <location>
        <begin position="442"/>
        <end position="463"/>
    </location>
</feature>
<organism evidence="4 5">
    <name type="scientific">Turnera subulata</name>
    <dbReference type="NCBI Taxonomy" id="218843"/>
    <lineage>
        <taxon>Eukaryota</taxon>
        <taxon>Viridiplantae</taxon>
        <taxon>Streptophyta</taxon>
        <taxon>Embryophyta</taxon>
        <taxon>Tracheophyta</taxon>
        <taxon>Spermatophyta</taxon>
        <taxon>Magnoliopsida</taxon>
        <taxon>eudicotyledons</taxon>
        <taxon>Gunneridae</taxon>
        <taxon>Pentapetalae</taxon>
        <taxon>rosids</taxon>
        <taxon>fabids</taxon>
        <taxon>Malpighiales</taxon>
        <taxon>Passifloraceae</taxon>
        <taxon>Turnera</taxon>
    </lineage>
</organism>
<name>A0A9Q0F5X9_9ROSI</name>
<keyword evidence="1" id="KW-0175">Coiled coil</keyword>
<dbReference type="EMBL" id="JAKUCV010006856">
    <property type="protein sequence ID" value="KAJ4825573.1"/>
    <property type="molecule type" value="Genomic_DNA"/>
</dbReference>
<evidence type="ECO:0000313" key="4">
    <source>
        <dbReference type="EMBL" id="KAJ4825573.1"/>
    </source>
</evidence>
<feature type="compositionally biased region" description="Basic and acidic residues" evidence="2">
    <location>
        <begin position="38"/>
        <end position="55"/>
    </location>
</feature>
<feature type="compositionally biased region" description="Basic and acidic residues" evidence="2">
    <location>
        <begin position="580"/>
        <end position="596"/>
    </location>
</feature>
<dbReference type="PANTHER" id="PTHR36027:SF1">
    <property type="entry name" value="MEIOSIS-SPECIFIC PROTEIN ASY3"/>
    <property type="match status" value="1"/>
</dbReference>
<feature type="compositionally biased region" description="Low complexity" evidence="2">
    <location>
        <begin position="210"/>
        <end position="223"/>
    </location>
</feature>
<keyword evidence="5" id="KW-1185">Reference proteome</keyword>
<evidence type="ECO:0000259" key="3">
    <source>
        <dbReference type="Pfam" id="PF20435"/>
    </source>
</evidence>
<reference evidence="4" key="1">
    <citation type="submission" date="2022-02" db="EMBL/GenBank/DDBJ databases">
        <authorList>
            <person name="Henning P.M."/>
            <person name="McCubbin A.G."/>
            <person name="Shore J.S."/>
        </authorList>
    </citation>
    <scope>NUCLEOTIDE SEQUENCE</scope>
    <source>
        <strain evidence="4">F60SS</strain>
        <tissue evidence="4">Leaves</tissue>
    </source>
</reference>
<dbReference type="InterPro" id="IPR046845">
    <property type="entry name" value="ASY3-like_CC"/>
</dbReference>
<feature type="region of interest" description="Disordered" evidence="2">
    <location>
        <begin position="1"/>
        <end position="21"/>
    </location>
</feature>
<reference evidence="4" key="2">
    <citation type="journal article" date="2023" name="Plants (Basel)">
        <title>Annotation of the Turnera subulata (Passifloraceae) Draft Genome Reveals the S-Locus Evolved after the Divergence of Turneroideae from Passifloroideae in a Stepwise Manner.</title>
        <authorList>
            <person name="Henning P.M."/>
            <person name="Roalson E.H."/>
            <person name="Mir W."/>
            <person name="McCubbin A.G."/>
            <person name="Shore J.S."/>
        </authorList>
    </citation>
    <scope>NUCLEOTIDE SEQUENCE</scope>
    <source>
        <strain evidence="4">F60SS</strain>
    </source>
</reference>
<gene>
    <name evidence="4" type="ORF">Tsubulata_006507</name>
</gene>
<feature type="region of interest" description="Disordered" evidence="2">
    <location>
        <begin position="34"/>
        <end position="123"/>
    </location>
</feature>
<evidence type="ECO:0000256" key="1">
    <source>
        <dbReference type="SAM" id="Coils"/>
    </source>
</evidence>
<evidence type="ECO:0000256" key="2">
    <source>
        <dbReference type="SAM" id="MobiDB-lite"/>
    </source>
</evidence>
<feature type="region of interest" description="Disordered" evidence="2">
    <location>
        <begin position="532"/>
        <end position="637"/>
    </location>
</feature>
<feature type="compositionally biased region" description="Polar residues" evidence="2">
    <location>
        <begin position="354"/>
        <end position="365"/>
    </location>
</feature>
<dbReference type="InterPro" id="IPR037731">
    <property type="entry name" value="ASY3-like"/>
</dbReference>
<feature type="region of interest" description="Disordered" evidence="2">
    <location>
        <begin position="210"/>
        <end position="296"/>
    </location>
</feature>
<sequence length="927" mass="102615">DRMSGCRSFGSNYHPSSQRRKMSIGIVIDSLAKRKSGATKEDKCAIPDGEKEVPGKESSIGGRTKKDAANANGRKESEAVKEVSSPWITKHKPPASETILHAKETVNLPTTTGRKNKLSRKTDAPLTHTVEFFANQTSTLHADNGERKKFGGLTYKRKGSKDSGSQRAEEFTFATPGDIPVSDKAVIDDKTANRGNETLKQKLWEILGAVSSPKSQPSASPAPEIGANSSKQDLVVNKKAGVAKPKHNSDTIETDSESPDQRKKRPVTRSLTRRRASNTVQAGKGTAGPSSTHKQKNVFSFEEGLFGKRNVTVKSSSTSIRTKRKTNSCKIEPRKIFFTESSNVDNIAATFRSKTTLPVKKTSSLGGKRGIFHAHSSQNKREQVEPKSSKEQKGSRQCPARDSHKSSSTDSRKSLGTDRTEPPVAFNSPAVPEKGYQHEDFSNSPLKNAVGSQNDFGSPTFKINTPLTSSSPSPAPDTDQIKEVLSSPAPEKTGFNVGNVHSLRNLRNLNEDYYTSNTQNQSVSLIIFKNGARGLTDSPPGKASPLKGKRDLEGDLSESSSGDTDIGSSDDDSPFIKGQRNRETFAEEPSVAERSKSILHTPKGLSKPKADKARIFRPTSPPRNVIGESDWMPDPSQQTQEGELERVTMLLALALENFKNKMKAAARKKSSEILMSVYEEIQSQLQNVDSQIQSDLGKLTSLGKSKRKRVETRFQDSDLALIANSVLTVLSTFYLVFLHSIMQSKSVVKLEQKLVSGQLLKVTPEFVIKVLALLINNFMFMLPWSCRQSDECKNISQQTNSLCLLLPSYGSLGQWLVFSNFFSPAEQQEQLKLIHEKFRQDIYQHLQEWQNTLEGLEEHQNELKGTVKKQKASHQKLLAQVEETVVTQISSAERRITAVHKASFLHHFCSFCHHFFYDVGRYFIGYL</sequence>
<feature type="domain" description="Meiosis-specific protein ASY3-like coiled-coil" evidence="3">
    <location>
        <begin position="826"/>
        <end position="902"/>
    </location>
</feature>
<proteinExistence type="predicted"/>
<feature type="region of interest" description="Disordered" evidence="2">
    <location>
        <begin position="354"/>
        <end position="497"/>
    </location>
</feature>
<dbReference type="Proteomes" id="UP001141552">
    <property type="component" value="Unassembled WGS sequence"/>
</dbReference>
<dbReference type="GO" id="GO:0051321">
    <property type="term" value="P:meiotic cell cycle"/>
    <property type="evidence" value="ECO:0007669"/>
    <property type="project" value="InterPro"/>
</dbReference>
<dbReference type="PANTHER" id="PTHR36027">
    <property type="entry name" value="MEIOSIS-SPECIFIC PROTEIN ASY3"/>
    <property type="match status" value="1"/>
</dbReference>
<feature type="compositionally biased region" description="Basic and acidic residues" evidence="2">
    <location>
        <begin position="64"/>
        <end position="81"/>
    </location>
</feature>